<reference evidence="1" key="2">
    <citation type="submission" date="2015-06" db="UniProtKB">
        <authorList>
            <consortium name="EnsemblMetazoa"/>
        </authorList>
    </citation>
    <scope>IDENTIFICATION</scope>
</reference>
<organism evidence="1 2">
    <name type="scientific">Megaselia scalaris</name>
    <name type="common">Humpbacked fly</name>
    <name type="synonym">Phora scalaris</name>
    <dbReference type="NCBI Taxonomy" id="36166"/>
    <lineage>
        <taxon>Eukaryota</taxon>
        <taxon>Metazoa</taxon>
        <taxon>Ecdysozoa</taxon>
        <taxon>Arthropoda</taxon>
        <taxon>Hexapoda</taxon>
        <taxon>Insecta</taxon>
        <taxon>Pterygota</taxon>
        <taxon>Neoptera</taxon>
        <taxon>Endopterygota</taxon>
        <taxon>Diptera</taxon>
        <taxon>Brachycera</taxon>
        <taxon>Muscomorpha</taxon>
        <taxon>Platypezoidea</taxon>
        <taxon>Phoridae</taxon>
        <taxon>Megaseliini</taxon>
        <taxon>Megaselia</taxon>
    </lineage>
</organism>
<dbReference type="HOGENOM" id="CLU_3351620_0_0_1"/>
<accession>T1GQJ0</accession>
<keyword evidence="2" id="KW-1185">Reference proteome</keyword>
<reference evidence="2" key="1">
    <citation type="submission" date="2013-02" db="EMBL/GenBank/DDBJ databases">
        <authorList>
            <person name="Hughes D."/>
        </authorList>
    </citation>
    <scope>NUCLEOTIDE SEQUENCE</scope>
    <source>
        <strain>Durham</strain>
        <strain evidence="2">NC isolate 2 -- Noor lab</strain>
    </source>
</reference>
<sequence length="37" mass="4040">MSGIGASGVSMFSKSLNKLGKVLMVRFIKQKTVILRN</sequence>
<proteinExistence type="predicted"/>
<dbReference type="EMBL" id="CAQQ02018588">
    <property type="status" value="NOT_ANNOTATED_CDS"/>
    <property type="molecule type" value="Genomic_DNA"/>
</dbReference>
<name>T1GQJ0_MEGSC</name>
<dbReference type="AlphaFoldDB" id="T1GQJ0"/>
<evidence type="ECO:0000313" key="1">
    <source>
        <dbReference type="EnsemblMetazoa" id="MESCA005898-PA"/>
    </source>
</evidence>
<protein>
    <submittedName>
        <fullName evidence="1">Uncharacterized protein</fullName>
    </submittedName>
</protein>
<dbReference type="EnsemblMetazoa" id="MESCA005898-RA">
    <property type="protein sequence ID" value="MESCA005898-PA"/>
    <property type="gene ID" value="MESCA005898"/>
</dbReference>
<evidence type="ECO:0000313" key="2">
    <source>
        <dbReference type="Proteomes" id="UP000015102"/>
    </source>
</evidence>
<dbReference type="Proteomes" id="UP000015102">
    <property type="component" value="Unassembled WGS sequence"/>
</dbReference>